<keyword evidence="1" id="KW-0812">Transmembrane</keyword>
<evidence type="ECO:0000313" key="2">
    <source>
        <dbReference type="EMBL" id="PHU36276.1"/>
    </source>
</evidence>
<dbReference type="InterPro" id="IPR006938">
    <property type="entry name" value="DUF624"/>
</dbReference>
<organism evidence="2 3">
    <name type="scientific">Pseudobutyrivibrio ruminis</name>
    <dbReference type="NCBI Taxonomy" id="46206"/>
    <lineage>
        <taxon>Bacteria</taxon>
        <taxon>Bacillati</taxon>
        <taxon>Bacillota</taxon>
        <taxon>Clostridia</taxon>
        <taxon>Lachnospirales</taxon>
        <taxon>Lachnospiraceae</taxon>
        <taxon>Pseudobutyrivibrio</taxon>
    </lineage>
</organism>
<proteinExistence type="predicted"/>
<name>A0A2G3DZ13_9FIRM</name>
<reference evidence="2 3" key="1">
    <citation type="submission" date="2017-10" db="EMBL/GenBank/DDBJ databases">
        <title>Resolving the taxonomy of Roseburia spp., Eubacterium rectale and Agathobacter spp. through phylogenomic analysis.</title>
        <authorList>
            <person name="Sheridan P.O."/>
            <person name="Walker A.W."/>
            <person name="Duncan S.H."/>
            <person name="Scott K.P."/>
            <person name="Toole P.W.O."/>
            <person name="Luis P."/>
            <person name="Flint H.J."/>
        </authorList>
    </citation>
    <scope>NUCLEOTIDE SEQUENCE [LARGE SCALE GENOMIC DNA]</scope>
    <source>
        <strain evidence="2 3">JK626</strain>
    </source>
</reference>
<dbReference type="Pfam" id="PF04854">
    <property type="entry name" value="DUF624"/>
    <property type="match status" value="1"/>
</dbReference>
<feature type="transmembrane region" description="Helical" evidence="1">
    <location>
        <begin position="173"/>
        <end position="191"/>
    </location>
</feature>
<comment type="caution">
    <text evidence="2">The sequence shown here is derived from an EMBL/GenBank/DDBJ whole genome shotgun (WGS) entry which is preliminary data.</text>
</comment>
<accession>A0A2G3DZ13</accession>
<evidence type="ECO:0000313" key="3">
    <source>
        <dbReference type="Proteomes" id="UP000225889"/>
    </source>
</evidence>
<reference evidence="2 3" key="2">
    <citation type="submission" date="2017-10" db="EMBL/GenBank/DDBJ databases">
        <authorList>
            <person name="Banno H."/>
            <person name="Chua N.-H."/>
        </authorList>
    </citation>
    <scope>NUCLEOTIDE SEQUENCE [LARGE SCALE GENOMIC DNA]</scope>
    <source>
        <strain evidence="2 3">JK626</strain>
    </source>
</reference>
<gene>
    <name evidence="2" type="ORF">CSX01_01060</name>
</gene>
<feature type="transmembrane region" description="Helical" evidence="1">
    <location>
        <begin position="143"/>
        <end position="167"/>
    </location>
</feature>
<feature type="transmembrane region" description="Helical" evidence="1">
    <location>
        <begin position="106"/>
        <end position="131"/>
    </location>
</feature>
<dbReference type="AlphaFoldDB" id="A0A2G3DZ13"/>
<feature type="transmembrane region" description="Helical" evidence="1">
    <location>
        <begin position="24"/>
        <end position="49"/>
    </location>
</feature>
<evidence type="ECO:0000256" key="1">
    <source>
        <dbReference type="SAM" id="Phobius"/>
    </source>
</evidence>
<protein>
    <submittedName>
        <fullName evidence="2">DUF624 domain-containing protein</fullName>
    </submittedName>
</protein>
<keyword evidence="1" id="KW-1133">Transmembrane helix</keyword>
<dbReference type="EMBL" id="PDYF01000005">
    <property type="protein sequence ID" value="PHU36276.1"/>
    <property type="molecule type" value="Genomic_DNA"/>
</dbReference>
<sequence>MILGRFFNSRFFEGITKATDVLLIGFYFIICSLPVFTIGASTTALYYAIHKCTFKGKGYTTDFFRSFKSNFKQSTLSWLIFIVLFIVLGGDIYITRNMLQPDNPLAASSMFFTVLLAFMVVWSIYHFAYIARFENGFKASFKVSAIIMIANLGWTLLIMAIVIAAIVLVYLFLFLYVFMPGIMACILHPILEKVFRKYMTPEDLAAEEEDLSEI</sequence>
<dbReference type="Proteomes" id="UP000225889">
    <property type="component" value="Unassembled WGS sequence"/>
</dbReference>
<keyword evidence="1" id="KW-0472">Membrane</keyword>
<feature type="transmembrane region" description="Helical" evidence="1">
    <location>
        <begin position="75"/>
        <end position="94"/>
    </location>
</feature>